<dbReference type="Gene3D" id="2.40.160.100">
    <property type="match status" value="1"/>
</dbReference>
<dbReference type="InterPro" id="IPR025388">
    <property type="entry name" value="Alginate_export_dom"/>
</dbReference>
<evidence type="ECO:0000313" key="3">
    <source>
        <dbReference type="EMBL" id="MEN2786172.1"/>
    </source>
</evidence>
<accession>A0ABU9XQR6</accession>
<keyword evidence="4" id="KW-1185">Reference proteome</keyword>
<reference evidence="3 4" key="1">
    <citation type="submission" date="2024-05" db="EMBL/GenBank/DDBJ databases">
        <authorList>
            <person name="Liu Q."/>
            <person name="Xin Y.-H."/>
        </authorList>
    </citation>
    <scope>NUCLEOTIDE SEQUENCE [LARGE SCALE GENOMIC DNA]</scope>
    <source>
        <strain evidence="3 4">CGMCC 1.15349</strain>
    </source>
</reference>
<feature type="domain" description="Alginate export" evidence="2">
    <location>
        <begin position="32"/>
        <end position="426"/>
    </location>
</feature>
<evidence type="ECO:0000259" key="2">
    <source>
        <dbReference type="Pfam" id="PF13372"/>
    </source>
</evidence>
<protein>
    <submittedName>
        <fullName evidence="3">Alginate export family protein</fullName>
    </submittedName>
</protein>
<gene>
    <name evidence="3" type="ORF">ABC969_07015</name>
</gene>
<keyword evidence="1" id="KW-0732">Signal</keyword>
<dbReference type="RefSeq" id="WP_345863974.1">
    <property type="nucleotide sequence ID" value="NZ_JBDIMF010000002.1"/>
</dbReference>
<dbReference type="Pfam" id="PF13372">
    <property type="entry name" value="Alginate_exp"/>
    <property type="match status" value="1"/>
</dbReference>
<dbReference type="EMBL" id="JBDIMF010000002">
    <property type="protein sequence ID" value="MEN2786172.1"/>
    <property type="molecule type" value="Genomic_DNA"/>
</dbReference>
<organism evidence="3 4">
    <name type="scientific">Sphingomonas qilianensis</name>
    <dbReference type="NCBI Taxonomy" id="1736690"/>
    <lineage>
        <taxon>Bacteria</taxon>
        <taxon>Pseudomonadati</taxon>
        <taxon>Pseudomonadota</taxon>
        <taxon>Alphaproteobacteria</taxon>
        <taxon>Sphingomonadales</taxon>
        <taxon>Sphingomonadaceae</taxon>
        <taxon>Sphingomonas</taxon>
    </lineage>
</organism>
<sequence>MRLAMAGIALSAIGIAAPASAQDSKDGFALSGTTRLRYEAIDGQARAGFNAADDLVNLRTTVLGQYRDGPIRIAAELWDSRVYAGDKGTPITTGEVNTLELAQAFAEVRPHALLGAGSTASLQAGRFLLNLGSRRLVAADDYRNTTNSYTGLHAELAWRGGWRAILIYTLPQQRRPDDPAELRHNAVAVDHEGVDLVLWGGTISRARAIRRTMIETSFFHLGERDTPQRPTRDRLLNTLGLRLISDPAPGKLDGELEGFVQHGHISTGLSANAARQDVGAWFVHADAGYTWAGDWHPRLSIEFDHASGDRPGGRYGRFDTLLGMRRADLGPSGLYNAFGRANFISPGARIEAAPSKRTDVMATLRPIWLAAREDSFSTTGVRDASGRSGTFAGTQVDGRLRHRLSPALRLELDAVVLCKGRFLRDALNAPPGRWTKYASLNFTVVL</sequence>
<comment type="caution">
    <text evidence="3">The sequence shown here is derived from an EMBL/GenBank/DDBJ whole genome shotgun (WGS) entry which is preliminary data.</text>
</comment>
<feature type="chain" id="PRO_5046710092" evidence="1">
    <location>
        <begin position="22"/>
        <end position="446"/>
    </location>
</feature>
<dbReference type="Proteomes" id="UP001404104">
    <property type="component" value="Unassembled WGS sequence"/>
</dbReference>
<name>A0ABU9XQR6_9SPHN</name>
<feature type="signal peptide" evidence="1">
    <location>
        <begin position="1"/>
        <end position="21"/>
    </location>
</feature>
<proteinExistence type="predicted"/>
<dbReference type="InterPro" id="IPR053728">
    <property type="entry name" value="Alginate_Permeability_Chnl"/>
</dbReference>
<evidence type="ECO:0000313" key="4">
    <source>
        <dbReference type="Proteomes" id="UP001404104"/>
    </source>
</evidence>
<evidence type="ECO:0000256" key="1">
    <source>
        <dbReference type="SAM" id="SignalP"/>
    </source>
</evidence>